<feature type="transmembrane region" description="Helical" evidence="1">
    <location>
        <begin position="179"/>
        <end position="202"/>
    </location>
</feature>
<name>A0A5R9G607_9BACL</name>
<proteinExistence type="predicted"/>
<keyword evidence="1" id="KW-0812">Transmembrane</keyword>
<dbReference type="Proteomes" id="UP000309676">
    <property type="component" value="Unassembled WGS sequence"/>
</dbReference>
<accession>A0A5R9G607</accession>
<dbReference type="Pfam" id="PF01944">
    <property type="entry name" value="SpoIIM"/>
    <property type="match status" value="1"/>
</dbReference>
<evidence type="ECO:0000313" key="2">
    <source>
        <dbReference type="EMBL" id="TLS48384.1"/>
    </source>
</evidence>
<evidence type="ECO:0000313" key="3">
    <source>
        <dbReference type="Proteomes" id="UP000309676"/>
    </source>
</evidence>
<organism evidence="2 3">
    <name type="scientific">Paenibacillus antri</name>
    <dbReference type="NCBI Taxonomy" id="2582848"/>
    <lineage>
        <taxon>Bacteria</taxon>
        <taxon>Bacillati</taxon>
        <taxon>Bacillota</taxon>
        <taxon>Bacilli</taxon>
        <taxon>Bacillales</taxon>
        <taxon>Paenibacillaceae</taxon>
        <taxon>Paenibacillus</taxon>
    </lineage>
</organism>
<dbReference type="EMBL" id="VCIW01000038">
    <property type="protein sequence ID" value="TLS48384.1"/>
    <property type="molecule type" value="Genomic_DNA"/>
</dbReference>
<dbReference type="PANTHER" id="PTHR35337">
    <property type="entry name" value="SLR1478 PROTEIN"/>
    <property type="match status" value="1"/>
</dbReference>
<dbReference type="OrthoDB" id="161024at2"/>
<dbReference type="AlphaFoldDB" id="A0A5R9G607"/>
<keyword evidence="1" id="KW-0472">Membrane</keyword>
<feature type="transmembrane region" description="Helical" evidence="1">
    <location>
        <begin position="16"/>
        <end position="36"/>
    </location>
</feature>
<dbReference type="RefSeq" id="WP_138198246.1">
    <property type="nucleotide sequence ID" value="NZ_VCIW01000038.1"/>
</dbReference>
<dbReference type="InterPro" id="IPR002798">
    <property type="entry name" value="SpoIIM-like"/>
</dbReference>
<comment type="caution">
    <text evidence="2">The sequence shown here is derived from an EMBL/GenBank/DDBJ whole genome shotgun (WGS) entry which is preliminary data.</text>
</comment>
<keyword evidence="3" id="KW-1185">Reference proteome</keyword>
<feature type="transmembrane region" description="Helical" evidence="1">
    <location>
        <begin position="135"/>
        <end position="158"/>
    </location>
</feature>
<keyword evidence="1" id="KW-1133">Transmembrane helix</keyword>
<protein>
    <submittedName>
        <fullName evidence="2">Stage II sporulation protein M</fullName>
    </submittedName>
</protein>
<evidence type="ECO:0000256" key="1">
    <source>
        <dbReference type="SAM" id="Phobius"/>
    </source>
</evidence>
<feature type="transmembrane region" description="Helical" evidence="1">
    <location>
        <begin position="66"/>
        <end position="97"/>
    </location>
</feature>
<dbReference type="PANTHER" id="PTHR35337:SF1">
    <property type="entry name" value="SLR1478 PROTEIN"/>
    <property type="match status" value="1"/>
</dbReference>
<reference evidence="2 3" key="1">
    <citation type="submission" date="2019-05" db="EMBL/GenBank/DDBJ databases">
        <authorList>
            <person name="Narsing Rao M.P."/>
            <person name="Li W.J."/>
        </authorList>
    </citation>
    <scope>NUCLEOTIDE SEQUENCE [LARGE SCALE GENOMIC DNA]</scope>
    <source>
        <strain evidence="2 3">SYSU_K30003</strain>
    </source>
</reference>
<gene>
    <name evidence="2" type="ORF">FE782_31160</name>
</gene>
<sequence length="204" mass="22010">MSLQTMKAFAKDLAAIRWYFAVSVALFFVGVAFGAGSEGLNAYLESQIEPMRGVAERLDATANPQVWMFLFIFINNFVKSLFVVFLGALFGLFPLFFLLTNGMILGYVAAVAGDSGANVFSLIVRGILPHGLLEITAILIAAAYGLKYGALVFAELVRAFRGGGSSASLKAFHGTFGRLIAFLFFALLVAAFIESTITYFLVRG</sequence>